<evidence type="ECO:0000256" key="1">
    <source>
        <dbReference type="SAM" id="MobiDB-lite"/>
    </source>
</evidence>
<accession>A0AAV1HKE2</accession>
<name>A0AAV1HKE2_XYRNO</name>
<dbReference type="AlphaFoldDB" id="A0AAV1HKE2"/>
<feature type="compositionally biased region" description="Polar residues" evidence="1">
    <location>
        <begin position="121"/>
        <end position="130"/>
    </location>
</feature>
<dbReference type="EMBL" id="OY660886">
    <property type="protein sequence ID" value="CAJ1086110.1"/>
    <property type="molecule type" value="Genomic_DNA"/>
</dbReference>
<feature type="compositionally biased region" description="Basic and acidic residues" evidence="1">
    <location>
        <begin position="23"/>
        <end position="32"/>
    </location>
</feature>
<evidence type="ECO:0000313" key="2">
    <source>
        <dbReference type="EMBL" id="CAJ1086110.1"/>
    </source>
</evidence>
<gene>
    <name evidence="2" type="ORF">XNOV1_A026248</name>
</gene>
<evidence type="ECO:0000313" key="3">
    <source>
        <dbReference type="Proteomes" id="UP001178508"/>
    </source>
</evidence>
<feature type="region of interest" description="Disordered" evidence="1">
    <location>
        <begin position="53"/>
        <end position="130"/>
    </location>
</feature>
<protein>
    <submittedName>
        <fullName evidence="2">Uncharacterized protein</fullName>
    </submittedName>
</protein>
<feature type="non-terminal residue" evidence="2">
    <location>
        <position position="130"/>
    </location>
</feature>
<feature type="compositionally biased region" description="Basic and acidic residues" evidence="1">
    <location>
        <begin position="61"/>
        <end position="81"/>
    </location>
</feature>
<feature type="compositionally biased region" description="Basic and acidic residues" evidence="1">
    <location>
        <begin position="107"/>
        <end position="119"/>
    </location>
</feature>
<organism evidence="2 3">
    <name type="scientific">Xyrichtys novacula</name>
    <name type="common">Pearly razorfish</name>
    <name type="synonym">Hemipteronotus novacula</name>
    <dbReference type="NCBI Taxonomy" id="13765"/>
    <lineage>
        <taxon>Eukaryota</taxon>
        <taxon>Metazoa</taxon>
        <taxon>Chordata</taxon>
        <taxon>Craniata</taxon>
        <taxon>Vertebrata</taxon>
        <taxon>Euteleostomi</taxon>
        <taxon>Actinopterygii</taxon>
        <taxon>Neopterygii</taxon>
        <taxon>Teleostei</taxon>
        <taxon>Neoteleostei</taxon>
        <taxon>Acanthomorphata</taxon>
        <taxon>Eupercaria</taxon>
        <taxon>Labriformes</taxon>
        <taxon>Labridae</taxon>
        <taxon>Xyrichtys</taxon>
    </lineage>
</organism>
<feature type="non-terminal residue" evidence="2">
    <location>
        <position position="1"/>
    </location>
</feature>
<proteinExistence type="predicted"/>
<feature type="region of interest" description="Disordered" evidence="1">
    <location>
        <begin position="1"/>
        <end position="38"/>
    </location>
</feature>
<dbReference type="Proteomes" id="UP001178508">
    <property type="component" value="Chromosome 23"/>
</dbReference>
<reference evidence="2" key="1">
    <citation type="submission" date="2023-08" db="EMBL/GenBank/DDBJ databases">
        <authorList>
            <person name="Alioto T."/>
            <person name="Alioto T."/>
            <person name="Gomez Garrido J."/>
        </authorList>
    </citation>
    <scope>NUCLEOTIDE SEQUENCE</scope>
</reference>
<sequence>VRVKKGRERRGVVDTEQDEGGAAEEKNKREETESVSWGMWDEKLRETGERVECGTMSGRGELWEGDRGDLGKKMSDTKVGRGGEGGSKQMEKQRGGGGINKRRQIRQKMEKLEKERLKEMTTNLPDSHTP</sequence>
<keyword evidence="3" id="KW-1185">Reference proteome</keyword>